<name>D9QPV8_ACEAZ</name>
<protein>
    <submittedName>
        <fullName evidence="1">Uncharacterized protein</fullName>
    </submittedName>
</protein>
<organism evidence="1 2">
    <name type="scientific">Acetohalobium arabaticum (strain ATCC 49924 / DSM 5501 / Z-7288)</name>
    <dbReference type="NCBI Taxonomy" id="574087"/>
    <lineage>
        <taxon>Bacteria</taxon>
        <taxon>Bacillati</taxon>
        <taxon>Bacillota</taxon>
        <taxon>Clostridia</taxon>
        <taxon>Halanaerobiales</taxon>
        <taxon>Halobacteroidaceae</taxon>
        <taxon>Acetohalobium</taxon>
    </lineage>
</organism>
<dbReference type="HOGENOM" id="CLU_2204272_0_0_9"/>
<sequence length="107" mass="12257">MKKGAVLVVVTAAVLTTADTATKLERHQIEMKVHNKILQLKVIKPIIKLQKIRSQVVKKVKIKQTKESKLRVGIMNKERIVKKILQIKSEKKINRKKQVIAGILFQI</sequence>
<accession>D9QPV8</accession>
<dbReference type="AlphaFoldDB" id="D9QPV8"/>
<reference evidence="1 2" key="1">
    <citation type="journal article" date="2010" name="Stand. Genomic Sci.">
        <title>Complete genome sequence of Acetohalobium arabaticum type strain (Z-7288).</title>
        <authorList>
            <person name="Sikorski J."/>
            <person name="Lapidus A."/>
            <person name="Chertkov O."/>
            <person name="Lucas S."/>
            <person name="Copeland A."/>
            <person name="Glavina Del Rio T."/>
            <person name="Nolan M."/>
            <person name="Tice H."/>
            <person name="Cheng J.F."/>
            <person name="Han C."/>
            <person name="Brambilla E."/>
            <person name="Pitluck S."/>
            <person name="Liolios K."/>
            <person name="Ivanova N."/>
            <person name="Mavromatis K."/>
            <person name="Mikhailova N."/>
            <person name="Pati A."/>
            <person name="Bruce D."/>
            <person name="Detter C."/>
            <person name="Tapia R."/>
            <person name="Goodwin L."/>
            <person name="Chen A."/>
            <person name="Palaniappan K."/>
            <person name="Land M."/>
            <person name="Hauser L."/>
            <person name="Chang Y.J."/>
            <person name="Jeffries C.D."/>
            <person name="Rohde M."/>
            <person name="Goker M."/>
            <person name="Spring S."/>
            <person name="Woyke T."/>
            <person name="Bristow J."/>
            <person name="Eisen J.A."/>
            <person name="Markowitz V."/>
            <person name="Hugenholtz P."/>
            <person name="Kyrpides N.C."/>
            <person name="Klenk H.P."/>
        </authorList>
    </citation>
    <scope>NUCLEOTIDE SEQUENCE [LARGE SCALE GENOMIC DNA]</scope>
    <source>
        <strain evidence="2">ATCC 49924 / DSM 5501 / Z-7288</strain>
    </source>
</reference>
<proteinExistence type="predicted"/>
<dbReference type="KEGG" id="aar:Acear_1023"/>
<dbReference type="RefSeq" id="WP_013277995.1">
    <property type="nucleotide sequence ID" value="NC_014378.1"/>
</dbReference>
<gene>
    <name evidence="1" type="ordered locus">Acear_1023</name>
</gene>
<evidence type="ECO:0000313" key="2">
    <source>
        <dbReference type="Proteomes" id="UP000001661"/>
    </source>
</evidence>
<keyword evidence="2" id="KW-1185">Reference proteome</keyword>
<evidence type="ECO:0000313" key="1">
    <source>
        <dbReference type="EMBL" id="ADL12549.1"/>
    </source>
</evidence>
<dbReference type="EMBL" id="CP002105">
    <property type="protein sequence ID" value="ADL12549.1"/>
    <property type="molecule type" value="Genomic_DNA"/>
</dbReference>
<dbReference type="Proteomes" id="UP000001661">
    <property type="component" value="Chromosome"/>
</dbReference>